<keyword evidence="1" id="KW-0732">Signal</keyword>
<dbReference type="Proteomes" id="UP000293850">
    <property type="component" value="Chromosome"/>
</dbReference>
<name>A0A4P6WJ71_9ENTR</name>
<evidence type="ECO:0000313" key="3">
    <source>
        <dbReference type="Proteomes" id="UP000293850"/>
    </source>
</evidence>
<feature type="chain" id="PRO_5020702932" evidence="1">
    <location>
        <begin position="21"/>
        <end position="126"/>
    </location>
</feature>
<evidence type="ECO:0000256" key="1">
    <source>
        <dbReference type="SAM" id="SignalP"/>
    </source>
</evidence>
<dbReference type="KEGG" id="cars:E1B03_10980"/>
<dbReference type="AlphaFoldDB" id="A0A4P6WJ71"/>
<dbReference type="RefSeq" id="WP_133086191.1">
    <property type="nucleotide sequence ID" value="NZ_CP037864.1"/>
</dbReference>
<keyword evidence="3" id="KW-1185">Reference proteome</keyword>
<gene>
    <name evidence="2" type="ORF">E1B03_10980</name>
</gene>
<proteinExistence type="predicted"/>
<evidence type="ECO:0000313" key="2">
    <source>
        <dbReference type="EMBL" id="QBM22924.1"/>
    </source>
</evidence>
<sequence>MKKLIAFAIVAAIHSSPALAINAQYRTQLERSGCTEMNAGTTCDIHKTVEQNERNARRHGGNNSPDVIRAHLNQMVVGSFRGEAVDVMESDGWTRISQDGTKYRKGEHYATLVWGQDDAVASVVVR</sequence>
<organism evidence="2 3">
    <name type="scientific">Citrobacter arsenatis</name>
    <dbReference type="NCBI Taxonomy" id="2546350"/>
    <lineage>
        <taxon>Bacteria</taxon>
        <taxon>Pseudomonadati</taxon>
        <taxon>Pseudomonadota</taxon>
        <taxon>Gammaproteobacteria</taxon>
        <taxon>Enterobacterales</taxon>
        <taxon>Enterobacteriaceae</taxon>
        <taxon>Citrobacter</taxon>
    </lineage>
</organism>
<accession>A0A4P6WJ71</accession>
<feature type="signal peptide" evidence="1">
    <location>
        <begin position="1"/>
        <end position="20"/>
    </location>
</feature>
<reference evidence="2 3" key="1">
    <citation type="submission" date="2019-03" db="EMBL/GenBank/DDBJ databases">
        <title>Complete genome sequence of an arsenate-respiring bacteria, Citrobacter sp. LY-1.</title>
        <authorList>
            <person name="Wang H."/>
            <person name="Liu Y."/>
            <person name="Li Q."/>
            <person name="Huang J."/>
        </authorList>
    </citation>
    <scope>NUCLEOTIDE SEQUENCE [LARGE SCALE GENOMIC DNA]</scope>
    <source>
        <strain evidence="2 3">LY-1</strain>
    </source>
</reference>
<protein>
    <submittedName>
        <fullName evidence="2">Uncharacterized protein</fullName>
    </submittedName>
</protein>
<dbReference type="EMBL" id="CP037864">
    <property type="protein sequence ID" value="QBM22924.1"/>
    <property type="molecule type" value="Genomic_DNA"/>
</dbReference>